<name>A0A8U0LD51_BIFLI</name>
<comment type="caution">
    <text evidence="1">The sequence shown here is derived from an EMBL/GenBank/DDBJ whole genome shotgun (WGS) entry which is preliminary data.</text>
</comment>
<sequence>MGEERGIGTAGGGRWTFEGVAYPTRSGMCRARRERYVALLDEGLNFTQAARMVGVSKRTGKVWRNGRAGRGGRWREPAVD</sequence>
<reference evidence="1 2" key="1">
    <citation type="submission" date="2019-10" db="EMBL/GenBank/DDBJ databases">
        <authorList>
            <consortium name="Melissa Lawson"/>
            <person name="O'neill I."/>
        </authorList>
    </citation>
    <scope>NUCLEOTIDE SEQUENCE [LARGE SCALE GENOMIC DNA]</scope>
    <source>
        <strain evidence="1">LH_23</strain>
    </source>
</reference>
<dbReference type="EMBL" id="CABWKH010000002">
    <property type="protein sequence ID" value="VWQ33930.1"/>
    <property type="molecule type" value="Genomic_DNA"/>
</dbReference>
<gene>
    <name evidence="1" type="ORF">BIFLH23_00579</name>
</gene>
<dbReference type="AlphaFoldDB" id="A0A8U0LD51"/>
<proteinExistence type="predicted"/>
<protein>
    <submittedName>
        <fullName evidence="1">Uncharacterized protein</fullName>
    </submittedName>
</protein>
<evidence type="ECO:0000313" key="1">
    <source>
        <dbReference type="EMBL" id="VWQ33930.1"/>
    </source>
</evidence>
<evidence type="ECO:0000313" key="2">
    <source>
        <dbReference type="Proteomes" id="UP000494246"/>
    </source>
</evidence>
<accession>A0A8U0LD51</accession>
<organism evidence="1 2">
    <name type="scientific">Bifidobacterium longum subsp. infantis</name>
    <dbReference type="NCBI Taxonomy" id="1682"/>
    <lineage>
        <taxon>Bacteria</taxon>
        <taxon>Bacillati</taxon>
        <taxon>Actinomycetota</taxon>
        <taxon>Actinomycetes</taxon>
        <taxon>Bifidobacteriales</taxon>
        <taxon>Bifidobacteriaceae</taxon>
        <taxon>Bifidobacterium</taxon>
    </lineage>
</organism>
<dbReference type="Proteomes" id="UP000494246">
    <property type="component" value="Unassembled WGS sequence"/>
</dbReference>